<keyword evidence="3" id="KW-1185">Reference proteome</keyword>
<dbReference type="Proteomes" id="UP000721861">
    <property type="component" value="Unassembled WGS sequence"/>
</dbReference>
<accession>A0ABS5K7D7</accession>
<feature type="transmembrane region" description="Helical" evidence="1">
    <location>
        <begin position="6"/>
        <end position="25"/>
    </location>
</feature>
<evidence type="ECO:0000313" key="3">
    <source>
        <dbReference type="Proteomes" id="UP000721861"/>
    </source>
</evidence>
<sequence>MKRKEIAITTVLILIGLVFTFLAFAKNFSNIDIFRTKNIAYHNEKLLKINNSEDIDFVKNEVIKFIENSNYRNSQTTERAVKVSRNLVVVLLGNLIVLILLLFRLIKKHPTTR</sequence>
<gene>
    <name evidence="2" type="ORF">KEM09_05820</name>
</gene>
<dbReference type="RefSeq" id="WP_212226675.1">
    <property type="nucleotide sequence ID" value="NZ_JAGUCN010000005.1"/>
</dbReference>
<protein>
    <submittedName>
        <fullName evidence="2">Uncharacterized protein</fullName>
    </submittedName>
</protein>
<reference evidence="2 3" key="1">
    <citation type="journal article" date="2014" name="Int. J. Syst. Evol. Microbiol.">
        <title>Carboxylicivirga gen. nov. in the family Marinilabiliaceae with two novel species, Carboxylicivirga mesophila sp. nov. and Carboxylicivirga taeanensis sp. nov., and reclassification of Cytophaga fermentans as Saccharicrinis fermentans gen. nov., comb. nov.</title>
        <authorList>
            <person name="Yang S.H."/>
            <person name="Seo H.S."/>
            <person name="Woo J.H."/>
            <person name="Oh H.M."/>
            <person name="Jang H."/>
            <person name="Lee J.H."/>
            <person name="Kim S.J."/>
            <person name="Kwon K.K."/>
        </authorList>
    </citation>
    <scope>NUCLEOTIDE SEQUENCE [LARGE SCALE GENOMIC DNA]</scope>
    <source>
        <strain evidence="2 3">JCM 18290</strain>
    </source>
</reference>
<organism evidence="2 3">
    <name type="scientific">Carboxylicivirga mesophila</name>
    <dbReference type="NCBI Taxonomy" id="1166478"/>
    <lineage>
        <taxon>Bacteria</taxon>
        <taxon>Pseudomonadati</taxon>
        <taxon>Bacteroidota</taxon>
        <taxon>Bacteroidia</taxon>
        <taxon>Marinilabiliales</taxon>
        <taxon>Marinilabiliaceae</taxon>
        <taxon>Carboxylicivirga</taxon>
    </lineage>
</organism>
<keyword evidence="1" id="KW-1133">Transmembrane helix</keyword>
<name>A0ABS5K7D7_9BACT</name>
<comment type="caution">
    <text evidence="2">The sequence shown here is derived from an EMBL/GenBank/DDBJ whole genome shotgun (WGS) entry which is preliminary data.</text>
</comment>
<feature type="transmembrane region" description="Helical" evidence="1">
    <location>
        <begin position="87"/>
        <end position="106"/>
    </location>
</feature>
<evidence type="ECO:0000313" key="2">
    <source>
        <dbReference type="EMBL" id="MBS2210906.1"/>
    </source>
</evidence>
<keyword evidence="1" id="KW-0812">Transmembrane</keyword>
<dbReference type="EMBL" id="JAGUCN010000005">
    <property type="protein sequence ID" value="MBS2210906.1"/>
    <property type="molecule type" value="Genomic_DNA"/>
</dbReference>
<keyword evidence="1" id="KW-0472">Membrane</keyword>
<proteinExistence type="predicted"/>
<evidence type="ECO:0000256" key="1">
    <source>
        <dbReference type="SAM" id="Phobius"/>
    </source>
</evidence>